<sequence length="361" mass="39532">MDVLGLRAPDRDVAGGLIMHELPDRESADAGGLTQLQEHYRVFAEIEAAPVSPRYARWAAGVAEDAELLQRLLVLPSAKRQANLLFASAQFHGVQAEQWAQARAQILSGWTEISATMRGRATQTNEPGRIAALNLAFSVIQDDDAPLALIEVGASAGLCLYPDAWPTRYLRAGQADRELVPPEGALRSAVQLSCELSGLEAPRALPRVGYRAGIDLNPLDLTDAEDQRWLESLIWPGMEYRIPRIRAGAEILAQDPPAMFAGDLNDRLAQVLDQVPAGMTPVVFHTAVLAYLNRQDRRRFRSQVEAAGVRWVSNEGIRIIEGFAEQLPRESEAESGFVLSLDGEPLARTTPHGQAARALRR</sequence>
<gene>
    <name evidence="1" type="ORF">H4W26_002149</name>
</gene>
<dbReference type="Pfam" id="PF10094">
    <property type="entry name" value="DUF2332"/>
    <property type="match status" value="1"/>
</dbReference>
<dbReference type="Proteomes" id="UP000636579">
    <property type="component" value="Unassembled WGS sequence"/>
</dbReference>
<keyword evidence="2" id="KW-1185">Reference proteome</keyword>
<protein>
    <recommendedName>
        <fullName evidence="3">DUF2332 domain-containing protein</fullName>
    </recommendedName>
</protein>
<reference evidence="1 2" key="1">
    <citation type="submission" date="2020-10" db="EMBL/GenBank/DDBJ databases">
        <title>Sequencing the genomes of 1000 actinobacteria strains.</title>
        <authorList>
            <person name="Klenk H.-P."/>
        </authorList>
    </citation>
    <scope>NUCLEOTIDE SEQUENCE [LARGE SCALE GENOMIC DNA]</scope>
    <source>
        <strain evidence="1 2">DSM 15474</strain>
    </source>
</reference>
<accession>A0ABR9J8N0</accession>
<comment type="caution">
    <text evidence="1">The sequence shown here is derived from an EMBL/GenBank/DDBJ whole genome shotgun (WGS) entry which is preliminary data.</text>
</comment>
<organism evidence="1 2">
    <name type="scientific">Nesterenkonia halotolerans</name>
    <dbReference type="NCBI Taxonomy" id="225325"/>
    <lineage>
        <taxon>Bacteria</taxon>
        <taxon>Bacillati</taxon>
        <taxon>Actinomycetota</taxon>
        <taxon>Actinomycetes</taxon>
        <taxon>Micrococcales</taxon>
        <taxon>Micrococcaceae</taxon>
        <taxon>Nesterenkonia</taxon>
    </lineage>
</organism>
<proteinExistence type="predicted"/>
<evidence type="ECO:0000313" key="1">
    <source>
        <dbReference type="EMBL" id="MBE1515357.1"/>
    </source>
</evidence>
<dbReference type="RefSeq" id="WP_192592204.1">
    <property type="nucleotide sequence ID" value="NZ_JADBEE010000002.1"/>
</dbReference>
<dbReference type="EMBL" id="JADBEE010000002">
    <property type="protein sequence ID" value="MBE1515357.1"/>
    <property type="molecule type" value="Genomic_DNA"/>
</dbReference>
<evidence type="ECO:0000313" key="2">
    <source>
        <dbReference type="Proteomes" id="UP000636579"/>
    </source>
</evidence>
<dbReference type="InterPro" id="IPR011200">
    <property type="entry name" value="UCP012608"/>
</dbReference>
<evidence type="ECO:0008006" key="3">
    <source>
        <dbReference type="Google" id="ProtNLM"/>
    </source>
</evidence>
<name>A0ABR9J8N0_9MICC</name>